<dbReference type="GO" id="GO:0000155">
    <property type="term" value="F:phosphorelay sensor kinase activity"/>
    <property type="evidence" value="ECO:0007669"/>
    <property type="project" value="InterPro"/>
</dbReference>
<dbReference type="SMART" id="SM00388">
    <property type="entry name" value="HisKA"/>
    <property type="match status" value="1"/>
</dbReference>
<evidence type="ECO:0000259" key="7">
    <source>
        <dbReference type="PROSITE" id="PS50109"/>
    </source>
</evidence>
<comment type="caution">
    <text evidence="8">The sequence shown here is derived from an EMBL/GenBank/DDBJ whole genome shotgun (WGS) entry which is preliminary data.</text>
</comment>
<evidence type="ECO:0000313" key="8">
    <source>
        <dbReference type="EMBL" id="OPX49609.1"/>
    </source>
</evidence>
<keyword evidence="6" id="KW-0472">Membrane</keyword>
<keyword evidence="8" id="KW-0808">Transferase</keyword>
<feature type="transmembrane region" description="Helical" evidence="6">
    <location>
        <begin position="12"/>
        <end position="30"/>
    </location>
</feature>
<evidence type="ECO:0000256" key="3">
    <source>
        <dbReference type="ARBA" id="ARBA00022553"/>
    </source>
</evidence>
<organism evidence="8 9">
    <name type="scientific">Clostridium thermobutyricum DSM 4928</name>
    <dbReference type="NCBI Taxonomy" id="1121339"/>
    <lineage>
        <taxon>Bacteria</taxon>
        <taxon>Bacillati</taxon>
        <taxon>Bacillota</taxon>
        <taxon>Clostridia</taxon>
        <taxon>Eubacteriales</taxon>
        <taxon>Clostridiaceae</taxon>
        <taxon>Clostridium</taxon>
    </lineage>
</organism>
<dbReference type="SUPFAM" id="SSF55874">
    <property type="entry name" value="ATPase domain of HSP90 chaperone/DNA topoisomerase II/histidine kinase"/>
    <property type="match status" value="1"/>
</dbReference>
<dbReference type="RefSeq" id="WP_080021926.1">
    <property type="nucleotide sequence ID" value="NZ_LTAY01000022.1"/>
</dbReference>
<dbReference type="OrthoDB" id="9813394at2"/>
<dbReference type="InterPro" id="IPR005467">
    <property type="entry name" value="His_kinase_dom"/>
</dbReference>
<feature type="transmembrane region" description="Helical" evidence="6">
    <location>
        <begin position="36"/>
        <end position="57"/>
    </location>
</feature>
<dbReference type="InterPro" id="IPR003661">
    <property type="entry name" value="HisK_dim/P_dom"/>
</dbReference>
<evidence type="ECO:0000256" key="2">
    <source>
        <dbReference type="ARBA" id="ARBA00012438"/>
    </source>
</evidence>
<keyword evidence="6" id="KW-0812">Transmembrane</keyword>
<dbReference type="Proteomes" id="UP000191448">
    <property type="component" value="Unassembled WGS sequence"/>
</dbReference>
<evidence type="ECO:0000256" key="4">
    <source>
        <dbReference type="ARBA" id="ARBA00022777"/>
    </source>
</evidence>
<dbReference type="EC" id="2.7.13.3" evidence="2"/>
<dbReference type="Pfam" id="PF00512">
    <property type="entry name" value="HisKA"/>
    <property type="match status" value="1"/>
</dbReference>
<protein>
    <recommendedName>
        <fullName evidence="2">histidine kinase</fullName>
        <ecNumber evidence="2">2.7.13.3</ecNumber>
    </recommendedName>
</protein>
<dbReference type="InterPro" id="IPR036097">
    <property type="entry name" value="HisK_dim/P_sf"/>
</dbReference>
<accession>A0A1V4SZA2</accession>
<feature type="transmembrane region" description="Helical" evidence="6">
    <location>
        <begin position="183"/>
        <end position="202"/>
    </location>
</feature>
<feature type="transmembrane region" description="Helical" evidence="6">
    <location>
        <begin position="64"/>
        <end position="85"/>
    </location>
</feature>
<dbReference type="AlphaFoldDB" id="A0A1V4SZA2"/>
<dbReference type="Gene3D" id="3.30.565.10">
    <property type="entry name" value="Histidine kinase-like ATPase, C-terminal domain"/>
    <property type="match status" value="1"/>
</dbReference>
<evidence type="ECO:0000256" key="1">
    <source>
        <dbReference type="ARBA" id="ARBA00000085"/>
    </source>
</evidence>
<evidence type="ECO:0000256" key="6">
    <source>
        <dbReference type="SAM" id="Phobius"/>
    </source>
</evidence>
<feature type="domain" description="Histidine kinase" evidence="7">
    <location>
        <begin position="391"/>
        <end position="613"/>
    </location>
</feature>
<dbReference type="InterPro" id="IPR003594">
    <property type="entry name" value="HATPase_dom"/>
</dbReference>
<keyword evidence="3" id="KW-0597">Phosphoprotein</keyword>
<evidence type="ECO:0000256" key="5">
    <source>
        <dbReference type="ARBA" id="ARBA00023012"/>
    </source>
</evidence>
<feature type="transmembrane region" description="Helical" evidence="6">
    <location>
        <begin position="97"/>
        <end position="118"/>
    </location>
</feature>
<reference evidence="8 9" key="1">
    <citation type="submission" date="2016-02" db="EMBL/GenBank/DDBJ databases">
        <title>Genome sequence of Clostridium thermobutyricum DSM 4928.</title>
        <authorList>
            <person name="Poehlein A."/>
            <person name="Daniel R."/>
        </authorList>
    </citation>
    <scope>NUCLEOTIDE SEQUENCE [LARGE SCALE GENOMIC DNA]</scope>
    <source>
        <strain evidence="8 9">DSM 4928</strain>
    </source>
</reference>
<dbReference type="CDD" id="cd00082">
    <property type="entry name" value="HisKA"/>
    <property type="match status" value="1"/>
</dbReference>
<gene>
    <name evidence="8" type="primary">kinB</name>
    <name evidence="8" type="ORF">CLTHE_05840</name>
</gene>
<comment type="catalytic activity">
    <reaction evidence="1">
        <text>ATP + protein L-histidine = ADP + protein N-phospho-L-histidine.</text>
        <dbReference type="EC" id="2.7.13.3"/>
    </reaction>
</comment>
<sequence length="640" mass="75577">MNWLREYKRIFFIGGIVFIIHLIFIIISNFNERVWLYIKLTDIFCGSIAVVLSLLTIFRKNFSFYKYLGIGFISIGILEYSKIFLGTYVYRDIKADLFLYTTSCLLTLELLIVIAAMFFMKNKFSNFKAFMGYLSVMLITWGFIYFIRKFEIKYIVLILNIALVIFLFFLIRKEDNIENKYINIYLIIIAAVRIITLGMLIFNNYAYILPNCLQTIAYFVIYEAIAKNIYSLEISSMKNEIKDNKKEEGIILEELQKRLYIMDMLDIKKSNEETRYYNLIDDFNDGIILYGEKIRYANKSAAFMLGIEDNKNFSEKNFFKKIQWVERNKRRAKIYVENNWIYIEIYTVKISDNVFMIYMKDITEIKIYEEKIREYESCLRYEDIQNEFFTNISHELRTPINIINVALELNKIDIEKNEFDKVKENNKKIKKNCLRLIRTINNFIDANKFSEGYFKINKGIFNIVEVVENVVTHCIDSIEANNMNIIFDSTHEEIPLNIDRDAIERVILNLLSNSVKHRNKNRDDGQIKVDIRKTDKNVEIIVANNGQRINKIEEGYLFDEFTKINKSLTRENEGSGLGLYLSKKLLFAHSGALRFYSKDKANNIFIIELPIEEGLTVDYKSGYSINDLKEKVNIEFSDVI</sequence>
<evidence type="ECO:0000313" key="9">
    <source>
        <dbReference type="Proteomes" id="UP000191448"/>
    </source>
</evidence>
<dbReference type="Gene3D" id="1.10.287.130">
    <property type="match status" value="1"/>
</dbReference>
<dbReference type="SUPFAM" id="SSF47384">
    <property type="entry name" value="Homodimeric domain of signal transducing histidine kinase"/>
    <property type="match status" value="1"/>
</dbReference>
<keyword evidence="6" id="KW-1133">Transmembrane helix</keyword>
<dbReference type="SMART" id="SM00387">
    <property type="entry name" value="HATPase_c"/>
    <property type="match status" value="1"/>
</dbReference>
<dbReference type="EMBL" id="LTAY01000022">
    <property type="protein sequence ID" value="OPX49609.1"/>
    <property type="molecule type" value="Genomic_DNA"/>
</dbReference>
<dbReference type="InterPro" id="IPR036890">
    <property type="entry name" value="HATPase_C_sf"/>
</dbReference>
<name>A0A1V4SZA2_9CLOT</name>
<dbReference type="PROSITE" id="PS50109">
    <property type="entry name" value="HIS_KIN"/>
    <property type="match status" value="1"/>
</dbReference>
<dbReference type="Pfam" id="PF02518">
    <property type="entry name" value="HATPase_c"/>
    <property type="match status" value="1"/>
</dbReference>
<keyword evidence="5" id="KW-0902">Two-component regulatory system</keyword>
<feature type="transmembrane region" description="Helical" evidence="6">
    <location>
        <begin position="154"/>
        <end position="171"/>
    </location>
</feature>
<dbReference type="PANTHER" id="PTHR43547:SF2">
    <property type="entry name" value="HYBRID SIGNAL TRANSDUCTION HISTIDINE KINASE C"/>
    <property type="match status" value="1"/>
</dbReference>
<feature type="transmembrane region" description="Helical" evidence="6">
    <location>
        <begin position="130"/>
        <end position="148"/>
    </location>
</feature>
<keyword evidence="4" id="KW-0418">Kinase</keyword>
<dbReference type="PANTHER" id="PTHR43547">
    <property type="entry name" value="TWO-COMPONENT HISTIDINE KINASE"/>
    <property type="match status" value="1"/>
</dbReference>
<proteinExistence type="predicted"/>